<keyword evidence="5 7" id="KW-0520">NAD</keyword>
<dbReference type="GO" id="GO:0006986">
    <property type="term" value="P:response to unfolded protein"/>
    <property type="evidence" value="ECO:0007669"/>
    <property type="project" value="UniProtKB-KW"/>
</dbReference>
<accession>A0A8C0RLR7</accession>
<feature type="compositionally biased region" description="Gly residues" evidence="8">
    <location>
        <begin position="184"/>
        <end position="196"/>
    </location>
</feature>
<feature type="compositionally biased region" description="Gly residues" evidence="8">
    <location>
        <begin position="209"/>
        <end position="227"/>
    </location>
</feature>
<dbReference type="Ensembl" id="ENSCAFT00030030547.1">
    <property type="protein sequence ID" value="ENSCAFP00030026634.1"/>
    <property type="gene ID" value="ENSCAFG00030016581.1"/>
</dbReference>
<keyword evidence="1 7" id="KW-0328">Glycosyltransferase</keyword>
<dbReference type="GO" id="GO:0005789">
    <property type="term" value="C:endoplasmic reticulum membrane"/>
    <property type="evidence" value="ECO:0007669"/>
    <property type="project" value="UniProtKB-SubCell"/>
</dbReference>
<dbReference type="AlphaFoldDB" id="A0A8C0RLR7"/>
<keyword evidence="9" id="KW-0812">Transmembrane</keyword>
<evidence type="ECO:0000256" key="6">
    <source>
        <dbReference type="ARBA" id="ARBA00024347"/>
    </source>
</evidence>
<feature type="region of interest" description="Disordered" evidence="8">
    <location>
        <begin position="73"/>
        <end position="130"/>
    </location>
</feature>
<dbReference type="Gene3D" id="3.90.228.10">
    <property type="match status" value="1"/>
</dbReference>
<reference evidence="11" key="1">
    <citation type="submission" date="2019-03" db="EMBL/GenBank/DDBJ databases">
        <authorList>
            <person name="Warren W.C."/>
            <person name="Johnson G.S."/>
        </authorList>
    </citation>
    <scope>NUCLEOTIDE SEQUENCE [LARGE SCALE GENOMIC DNA]</scope>
    <source>
        <strain evidence="11">Basenji</strain>
    </source>
</reference>
<evidence type="ECO:0000256" key="5">
    <source>
        <dbReference type="ARBA" id="ARBA00023027"/>
    </source>
</evidence>
<keyword evidence="4" id="KW-0013">ADP-ribosylation</keyword>
<dbReference type="InterPro" id="IPR012317">
    <property type="entry name" value="Poly(ADP-ribose)pol_cat_dom"/>
</dbReference>
<feature type="region of interest" description="Disordered" evidence="8">
    <location>
        <begin position="142"/>
        <end position="261"/>
    </location>
</feature>
<feature type="compositionally biased region" description="Pro residues" evidence="8">
    <location>
        <begin position="276"/>
        <end position="299"/>
    </location>
</feature>
<proteinExistence type="inferred from homology"/>
<keyword evidence="3" id="KW-0548">Nucleotidyltransferase</keyword>
<dbReference type="SUPFAM" id="SSF56399">
    <property type="entry name" value="ADP-ribosylation"/>
    <property type="match status" value="1"/>
</dbReference>
<feature type="region of interest" description="Disordered" evidence="8">
    <location>
        <begin position="274"/>
        <end position="368"/>
    </location>
</feature>
<dbReference type="InterPro" id="IPR041400">
    <property type="entry name" value="PARP16_N"/>
</dbReference>
<feature type="transmembrane region" description="Helical" evidence="9">
    <location>
        <begin position="647"/>
        <end position="669"/>
    </location>
</feature>
<dbReference type="Proteomes" id="UP000694429">
    <property type="component" value="Chromosome 30"/>
</dbReference>
<keyword evidence="9" id="KW-0472">Membrane</keyword>
<dbReference type="InterPro" id="IPR051838">
    <property type="entry name" value="ARTD_PARP"/>
</dbReference>
<protein>
    <recommendedName>
        <fullName evidence="7">Poly [ADP-ribose] polymerase</fullName>
        <shortName evidence="7">PARP</shortName>
        <ecNumber evidence="7">2.4.2.-</ecNumber>
    </recommendedName>
</protein>
<feature type="compositionally biased region" description="Low complexity" evidence="8">
    <location>
        <begin position="342"/>
        <end position="353"/>
    </location>
</feature>
<reference evidence="11" key="2">
    <citation type="submission" date="2025-08" db="UniProtKB">
        <authorList>
            <consortium name="Ensembl"/>
        </authorList>
    </citation>
    <scope>IDENTIFICATION</scope>
</reference>
<evidence type="ECO:0000256" key="2">
    <source>
        <dbReference type="ARBA" id="ARBA00022679"/>
    </source>
</evidence>
<dbReference type="Pfam" id="PF18084">
    <property type="entry name" value="ARTD15_N"/>
    <property type="match status" value="1"/>
</dbReference>
<dbReference type="PROSITE" id="PS51059">
    <property type="entry name" value="PARP_CATALYTIC"/>
    <property type="match status" value="1"/>
</dbReference>
<evidence type="ECO:0000256" key="4">
    <source>
        <dbReference type="ARBA" id="ARBA00022765"/>
    </source>
</evidence>
<evidence type="ECO:0000256" key="3">
    <source>
        <dbReference type="ARBA" id="ARBA00022695"/>
    </source>
</evidence>
<evidence type="ECO:0000259" key="10">
    <source>
        <dbReference type="PROSITE" id="PS51059"/>
    </source>
</evidence>
<evidence type="ECO:0000256" key="8">
    <source>
        <dbReference type="SAM" id="MobiDB-lite"/>
    </source>
</evidence>
<evidence type="ECO:0000256" key="7">
    <source>
        <dbReference type="RuleBase" id="RU362114"/>
    </source>
</evidence>
<sequence length="685" mass="72606">MSLQALFRRGPQRRVLLTTPRLRGQRPEQCSEFCKKQRREVSRFSDPGVSAGVHALWLWDLGPAVQPSGAQFPGCSPAPCAQSVSEGTGSGGRPRVVAIPREEPSSSATANPRVGQTAPGSAPTPRLWQEGARPRGRIPRAHLAALPPPHPSRRGRGGLAGPPAGGAGRGGAGGGAERRAARGAVGGARGRGGSRPGGRAPRARPRGWRGAGGAGASAGRGGAGGGAGRHRPRGSLARRGEGLLPASLGVPPRTPAPAEDACQRVPAAVVSSHVIAPPPGLGQPPPHGAHYPQPPPALAPGPGRAPLLHRPVSPAEASRQHALTRHPSASLHLGPGNPGPLGPSSLGSAGPSPRRLPGDAPPPGMQPAGWAAVREAAARDVLAADLRCSLFASALQSYKRDSALRPFPAAYARHDCKDFEALLADASKLPNLNELLQSSGDKDLRARDLVSWILSSKVLTVHSAGKSEFEKIQKLTGAPHTPVPVPDFLFEIEYSNPANAKFYETKGERDLIYAFHGSRLENFHSIIHNGLHCHLNKTSLFGEGTYLTSDLSLALIYSPHGLGWQRSLLGPILSCVAVCEVIDHPDVKCQMKKKDSKEIDRRRARIKHSEGGDVPPKYFVVTNNQLLRVRYLLVYSQKQPSRASSQLSWFSSHWFTVMLSLYLLLLLIFSQIHKQPSAVAVSSLP</sequence>
<feature type="domain" description="PARP catalytic" evidence="10">
    <location>
        <begin position="441"/>
        <end position="644"/>
    </location>
</feature>
<feature type="compositionally biased region" description="Gly residues" evidence="8">
    <location>
        <begin position="157"/>
        <end position="175"/>
    </location>
</feature>
<organism evidence="11 12">
    <name type="scientific">Canis lupus familiaris</name>
    <name type="common">Dog</name>
    <name type="synonym">Canis familiaris</name>
    <dbReference type="NCBI Taxonomy" id="9615"/>
    <lineage>
        <taxon>Eukaryota</taxon>
        <taxon>Metazoa</taxon>
        <taxon>Chordata</taxon>
        <taxon>Craniata</taxon>
        <taxon>Vertebrata</taxon>
        <taxon>Euteleostomi</taxon>
        <taxon>Mammalia</taxon>
        <taxon>Eutheria</taxon>
        <taxon>Laurasiatheria</taxon>
        <taxon>Carnivora</taxon>
        <taxon>Caniformia</taxon>
        <taxon>Canidae</taxon>
        <taxon>Canis</taxon>
    </lineage>
</organism>
<comment type="similarity">
    <text evidence="6">Belongs to the ARTD/PARP family.</text>
</comment>
<keyword evidence="2 7" id="KW-0808">Transferase</keyword>
<dbReference type="GO" id="GO:0003950">
    <property type="term" value="F:NAD+ poly-ADP-ribosyltransferase activity"/>
    <property type="evidence" value="ECO:0007669"/>
    <property type="project" value="UniProtKB-UniRule"/>
</dbReference>
<dbReference type="PANTHER" id="PTHR21328">
    <property type="entry name" value="POLY ADP-RIBOSE POLYMERASE FAMILY, MEMBER PARP"/>
    <property type="match status" value="1"/>
</dbReference>
<dbReference type="Pfam" id="PF00644">
    <property type="entry name" value="PARP"/>
    <property type="match status" value="1"/>
</dbReference>
<keyword evidence="9" id="KW-1133">Transmembrane helix</keyword>
<evidence type="ECO:0000313" key="11">
    <source>
        <dbReference type="Ensembl" id="ENSCAFP00030026634.1"/>
    </source>
</evidence>
<evidence type="ECO:0000313" key="12">
    <source>
        <dbReference type="Proteomes" id="UP000694429"/>
    </source>
</evidence>
<dbReference type="EC" id="2.4.2.-" evidence="7"/>
<evidence type="ECO:0000256" key="9">
    <source>
        <dbReference type="SAM" id="Phobius"/>
    </source>
</evidence>
<dbReference type="GO" id="GO:0016779">
    <property type="term" value="F:nucleotidyltransferase activity"/>
    <property type="evidence" value="ECO:0007669"/>
    <property type="project" value="UniProtKB-KW"/>
</dbReference>
<evidence type="ECO:0000256" key="1">
    <source>
        <dbReference type="ARBA" id="ARBA00022676"/>
    </source>
</evidence>
<name>A0A8C0RLR7_CANLF</name>